<evidence type="ECO:0000313" key="2">
    <source>
        <dbReference type="Proteomes" id="UP000234681"/>
    </source>
</evidence>
<protein>
    <submittedName>
        <fullName evidence="1">RCG55199</fullName>
    </submittedName>
</protein>
<evidence type="ECO:0000313" key="1">
    <source>
        <dbReference type="EMBL" id="EDM10476.1"/>
    </source>
</evidence>
<sequence length="35" mass="4226">MFLYKAVSHTILWALCWKSRIKSQIMPFKLYPLVL</sequence>
<name>A6J831_RAT</name>
<dbReference type="AlphaFoldDB" id="A6J831"/>
<dbReference type="EMBL" id="CH473978">
    <property type="protein sequence ID" value="EDM10476.1"/>
    <property type="molecule type" value="Genomic_DNA"/>
</dbReference>
<reference evidence="1 2" key="1">
    <citation type="submission" date="2005-09" db="EMBL/GenBank/DDBJ databases">
        <authorList>
            <person name="Mural R.J."/>
            <person name="Li P.W."/>
            <person name="Adams M.D."/>
            <person name="Amanatides P.G."/>
            <person name="Baden-Tillson H."/>
            <person name="Barnstead M."/>
            <person name="Chin S.H."/>
            <person name="Dew I."/>
            <person name="Evans C.A."/>
            <person name="Ferriera S."/>
            <person name="Flanigan M."/>
            <person name="Fosler C."/>
            <person name="Glodek A."/>
            <person name="Gu Z."/>
            <person name="Holt R.A."/>
            <person name="Jennings D."/>
            <person name="Kraft C.L."/>
            <person name="Lu F."/>
            <person name="Nguyen T."/>
            <person name="Nusskern D.R."/>
            <person name="Pfannkoch C.M."/>
            <person name="Sitter C."/>
            <person name="Sutton G.G."/>
            <person name="Venter J.C."/>
            <person name="Wang Z."/>
            <person name="Woodage T."/>
            <person name="Zheng X.H."/>
            <person name="Zhong F."/>
        </authorList>
    </citation>
    <scope>NUCLEOTIDE SEQUENCE [LARGE SCALE GENOMIC DNA]</scope>
    <source>
        <strain>BN</strain>
        <strain evidence="2">Sprague-Dawley</strain>
    </source>
</reference>
<organism evidence="1 2">
    <name type="scientific">Rattus norvegicus</name>
    <name type="common">Rat</name>
    <dbReference type="NCBI Taxonomy" id="10116"/>
    <lineage>
        <taxon>Eukaryota</taxon>
        <taxon>Metazoa</taxon>
        <taxon>Chordata</taxon>
        <taxon>Craniata</taxon>
        <taxon>Vertebrata</taxon>
        <taxon>Euteleostomi</taxon>
        <taxon>Mammalia</taxon>
        <taxon>Eutheria</taxon>
        <taxon>Euarchontoglires</taxon>
        <taxon>Glires</taxon>
        <taxon>Rodentia</taxon>
        <taxon>Myomorpha</taxon>
        <taxon>Muroidea</taxon>
        <taxon>Muridae</taxon>
        <taxon>Murinae</taxon>
        <taxon>Rattus</taxon>
    </lineage>
</organism>
<accession>A6J831</accession>
<proteinExistence type="predicted"/>
<gene>
    <name evidence="1" type="ORF">rCG_55199</name>
</gene>
<dbReference type="Proteomes" id="UP000234681">
    <property type="component" value="Chromosome 5"/>
</dbReference>